<comment type="caution">
    <text evidence="2">The sequence shown here is derived from an EMBL/GenBank/DDBJ whole genome shotgun (WGS) entry which is preliminary data.</text>
</comment>
<evidence type="ECO:0000313" key="2">
    <source>
        <dbReference type="EMBL" id="MFD2236916.1"/>
    </source>
</evidence>
<dbReference type="RefSeq" id="WP_209739568.1">
    <property type="nucleotide sequence ID" value="NZ_CP072611.1"/>
</dbReference>
<evidence type="ECO:0000313" key="3">
    <source>
        <dbReference type="Proteomes" id="UP001597371"/>
    </source>
</evidence>
<gene>
    <name evidence="2" type="ORF">ACFSKQ_05480</name>
</gene>
<accession>A0ABW5CL41</accession>
<evidence type="ECO:0000259" key="1">
    <source>
        <dbReference type="Pfam" id="PF01636"/>
    </source>
</evidence>
<keyword evidence="3" id="KW-1185">Reference proteome</keyword>
<dbReference type="Pfam" id="PF01636">
    <property type="entry name" value="APH"/>
    <property type="match status" value="1"/>
</dbReference>
<reference evidence="3" key="1">
    <citation type="journal article" date="2019" name="Int. J. Syst. Evol. Microbiol.">
        <title>The Global Catalogue of Microorganisms (GCM) 10K type strain sequencing project: providing services to taxonomists for standard genome sequencing and annotation.</title>
        <authorList>
            <consortium name="The Broad Institute Genomics Platform"/>
            <consortium name="The Broad Institute Genome Sequencing Center for Infectious Disease"/>
            <person name="Wu L."/>
            <person name="Ma J."/>
        </authorList>
    </citation>
    <scope>NUCLEOTIDE SEQUENCE [LARGE SCALE GENOMIC DNA]</scope>
    <source>
        <strain evidence="3">ZS-35-S2</strain>
    </source>
</reference>
<name>A0ABW5CL41_9HYPH</name>
<proteinExistence type="predicted"/>
<protein>
    <submittedName>
        <fullName evidence="2">Phosphotransferase</fullName>
    </submittedName>
</protein>
<feature type="domain" description="Aminoglycoside phosphotransferase" evidence="1">
    <location>
        <begin position="68"/>
        <end position="266"/>
    </location>
</feature>
<dbReference type="Proteomes" id="UP001597371">
    <property type="component" value="Unassembled WGS sequence"/>
</dbReference>
<dbReference type="InterPro" id="IPR002575">
    <property type="entry name" value="Aminoglycoside_PTrfase"/>
</dbReference>
<sequence length="323" mass="34474">MERTARLERLIARASAPKGRTAAAIGAELTRTLGPGALGSTQVLRLKPGRRALLRLHWRKAGGEVPVLAKIRAKAHDHAAVDIQRRLEGLSAEGFPIAALLGEVPSARLWLQTDLGGVGGGAFLADGGDAALFGARSAAAIRRLHESGVRLEREWSVPDEAAVMGKALDRLAAGAPRFAPDARRLLQTALDVLSGLGPFEARAIHRDFYMDQVQVTERGFALVDLDLAAHGDPAQDAGNFLAHLDEWRLREPGLSGALEQAIHAFSAGLPFSRQDRERMARWRAISLTRLAAIGHALPERAAFTAVTIEAAERALGAEAVPAV</sequence>
<dbReference type="EMBL" id="JBHUIJ010000005">
    <property type="protein sequence ID" value="MFD2236916.1"/>
    <property type="molecule type" value="Genomic_DNA"/>
</dbReference>
<dbReference type="InterPro" id="IPR011009">
    <property type="entry name" value="Kinase-like_dom_sf"/>
</dbReference>
<organism evidence="2 3">
    <name type="scientific">Aureimonas populi</name>
    <dbReference type="NCBI Taxonomy" id="1701758"/>
    <lineage>
        <taxon>Bacteria</taxon>
        <taxon>Pseudomonadati</taxon>
        <taxon>Pseudomonadota</taxon>
        <taxon>Alphaproteobacteria</taxon>
        <taxon>Hyphomicrobiales</taxon>
        <taxon>Aurantimonadaceae</taxon>
        <taxon>Aureimonas</taxon>
    </lineage>
</organism>
<dbReference type="Gene3D" id="3.90.1200.10">
    <property type="match status" value="1"/>
</dbReference>
<dbReference type="SUPFAM" id="SSF56112">
    <property type="entry name" value="Protein kinase-like (PK-like)"/>
    <property type="match status" value="1"/>
</dbReference>